<keyword evidence="3" id="KW-1185">Reference proteome</keyword>
<protein>
    <recommendedName>
        <fullName evidence="4">Transcription factor 25</fullName>
    </recommendedName>
</protein>
<feature type="compositionally biased region" description="Basic residues" evidence="1">
    <location>
        <begin position="1"/>
        <end position="10"/>
    </location>
</feature>
<evidence type="ECO:0000313" key="2">
    <source>
        <dbReference type="EnsemblMetazoa" id="CJA16050.1"/>
    </source>
</evidence>
<dbReference type="InterPro" id="IPR006994">
    <property type="entry name" value="TCF25/Rqc1"/>
</dbReference>
<dbReference type="Pfam" id="PF04910">
    <property type="entry name" value="Tcf25"/>
    <property type="match status" value="1"/>
</dbReference>
<dbReference type="OMA" id="HAYLWEV"/>
<evidence type="ECO:0008006" key="4">
    <source>
        <dbReference type="Google" id="ProtNLM"/>
    </source>
</evidence>
<dbReference type="PANTHER" id="PTHR22684:SF0">
    <property type="entry name" value="RIBOSOME QUALITY CONTROL COMPLEX SUBUNIT TCF25"/>
    <property type="match status" value="1"/>
</dbReference>
<accession>A0A8R1DZH0</accession>
<feature type="compositionally biased region" description="Low complexity" evidence="1">
    <location>
        <begin position="50"/>
        <end position="62"/>
    </location>
</feature>
<evidence type="ECO:0000256" key="1">
    <source>
        <dbReference type="SAM" id="MobiDB-lite"/>
    </source>
</evidence>
<dbReference type="GO" id="GO:1990112">
    <property type="term" value="C:RQC complex"/>
    <property type="evidence" value="ECO:0007669"/>
    <property type="project" value="TreeGrafter"/>
</dbReference>
<reference evidence="3" key="1">
    <citation type="submission" date="2010-08" db="EMBL/GenBank/DDBJ databases">
        <authorList>
            <consortium name="Caenorhabditis japonica Sequencing Consortium"/>
            <person name="Wilson R.K."/>
        </authorList>
    </citation>
    <scope>NUCLEOTIDE SEQUENCE [LARGE SCALE GENOMIC DNA]</scope>
    <source>
        <strain evidence="3">DF5081</strain>
    </source>
</reference>
<dbReference type="EnsemblMetazoa" id="CJA16050.1">
    <property type="protein sequence ID" value="CJA16050.1"/>
    <property type="gene ID" value="WBGene00135254"/>
</dbReference>
<reference evidence="2" key="2">
    <citation type="submission" date="2022-06" db="UniProtKB">
        <authorList>
            <consortium name="EnsemblMetazoa"/>
        </authorList>
    </citation>
    <scope>IDENTIFICATION</scope>
    <source>
        <strain evidence="2">DF5081</strain>
    </source>
</reference>
<dbReference type="Proteomes" id="UP000005237">
    <property type="component" value="Unassembled WGS sequence"/>
</dbReference>
<proteinExistence type="predicted"/>
<dbReference type="AlphaFoldDB" id="A0A8R1DZH0"/>
<sequence>MSKSQIKRLHQQQEAEKTNLDSENEQEPVIAQRKGPANRFVFFDEDGSDNNENNQQSDQDPAPSDDDQPAASEQKKKKKAKKANKKKGKKGDEEAEETENQMLARLAAANLKEAKRSGGSENNQSVESLMKIEMKHFDMNAELKRKLGSVFREALGSGEPDEDHRWSPGRRAKGRIVKNRPTWFPEKDYGLSMVQVKEEKGETWFKIKHNNYYEQRERMYWLSETHMNPVLIHEILGEVPYQLNCLLTMAHMSRMNEEFNTGAEWIERGIFYVDQYSAPTFEPFNWRHRMDYTDYENRAFYLLLHRHMLNAVHKRCWETALNTAKLIFKLDPVRDPLAIMSIIDSLAIKAKQYTWVVQMYEAGKRFKQLHLLPNWPYSVALAKFYLAKNAEDKEAADVELRTAIRHFPSVVVTLMDMLQIHPDSQVMNCKMFTTFVADNERESLKVLMKIYAQFTKDVWSTPDVMLFLERATRDMATSQDPKEKEECDEWRNKRNKMYHGRSPNVDRLGMLLEIIPCTSLSDPVPPANTRCGYAKDGRVIPEENGGNADSFLGAFVHSLVPYYDSRETLVQQLERNSEELLNILQENMNNARNRMGNMGDLVRRWIEVTGDNDGQENAENAIPRVVHLEEDGQEVIVLEDQAPADDHERAEPRED</sequence>
<feature type="compositionally biased region" description="Basic and acidic residues" evidence="1">
    <location>
        <begin position="11"/>
        <end position="20"/>
    </location>
</feature>
<evidence type="ECO:0000313" key="3">
    <source>
        <dbReference type="Proteomes" id="UP000005237"/>
    </source>
</evidence>
<feature type="region of interest" description="Disordered" evidence="1">
    <location>
        <begin position="1"/>
        <end position="99"/>
    </location>
</feature>
<dbReference type="PANTHER" id="PTHR22684">
    <property type="entry name" value="NULP1-RELATED"/>
    <property type="match status" value="1"/>
</dbReference>
<name>A0A8R1DZH0_CAEJA</name>
<organism evidence="2 3">
    <name type="scientific">Caenorhabditis japonica</name>
    <dbReference type="NCBI Taxonomy" id="281687"/>
    <lineage>
        <taxon>Eukaryota</taxon>
        <taxon>Metazoa</taxon>
        <taxon>Ecdysozoa</taxon>
        <taxon>Nematoda</taxon>
        <taxon>Chromadorea</taxon>
        <taxon>Rhabditida</taxon>
        <taxon>Rhabditina</taxon>
        <taxon>Rhabditomorpha</taxon>
        <taxon>Rhabditoidea</taxon>
        <taxon>Rhabditidae</taxon>
        <taxon>Peloderinae</taxon>
        <taxon>Caenorhabditis</taxon>
    </lineage>
</organism>
<feature type="compositionally biased region" description="Basic residues" evidence="1">
    <location>
        <begin position="75"/>
        <end position="89"/>
    </location>
</feature>